<proteinExistence type="inferred from homology"/>
<sequence length="318" mass="33605">MSTSVKDKGAIDLPFAIYDAFTSTPYSGSQGASILNASDIPPQMRPLIAKEIGAPATAFVDMCTENQIKVQFFSTVAELPMCGHGTVCLITRLVDAGLLACPETGIAEAILNLPKGSATVEFGRNAESRVEVMLDVSPATFTGSNLDMERLAFLLGVTVEDFSTDFPAEVASADFIHLCLPMRGLAAMARLKPNMDALAQFCRENGLETIATFSTEVQQPGRTVHVRDFCPAVGVAESAAAGTTNAALATYLLRKGIVLPGANGDVLVQAEQGMELGRPSHVTTRITLRDSEIERLQVGGVASRVIDGKLQVLLGGES</sequence>
<evidence type="ECO:0000256" key="1">
    <source>
        <dbReference type="ARBA" id="ARBA00008270"/>
    </source>
</evidence>
<dbReference type="RefSeq" id="WP_255838838.1">
    <property type="nucleotide sequence ID" value="NZ_CP073346.1"/>
</dbReference>
<dbReference type="Pfam" id="PF02567">
    <property type="entry name" value="PhzC-PhzF"/>
    <property type="match status" value="1"/>
</dbReference>
<dbReference type="PANTHER" id="PTHR13774:SF39">
    <property type="entry name" value="BIOSYNTHESIS PROTEIN, PUTATIVE-RELATED"/>
    <property type="match status" value="1"/>
</dbReference>
<dbReference type="NCBIfam" id="TIGR00654">
    <property type="entry name" value="PhzF_family"/>
    <property type="match status" value="1"/>
</dbReference>
<dbReference type="PIRSF" id="PIRSF016184">
    <property type="entry name" value="PhzC_PhzF"/>
    <property type="match status" value="1"/>
</dbReference>
<evidence type="ECO:0000313" key="4">
    <source>
        <dbReference type="Proteomes" id="UP001059672"/>
    </source>
</evidence>
<keyword evidence="2" id="KW-0413">Isomerase</keyword>
<evidence type="ECO:0000256" key="2">
    <source>
        <dbReference type="ARBA" id="ARBA00023235"/>
    </source>
</evidence>
<gene>
    <name evidence="3" type="ORF">KDW96_02530</name>
</gene>
<dbReference type="Proteomes" id="UP001059672">
    <property type="component" value="Chromosome"/>
</dbReference>
<protein>
    <submittedName>
        <fullName evidence="3">PhzF family phenazine biosynthesis protein</fullName>
    </submittedName>
</protein>
<dbReference type="EMBL" id="CP073346">
    <property type="protein sequence ID" value="UTW08224.1"/>
    <property type="molecule type" value="Genomic_DNA"/>
</dbReference>
<dbReference type="PANTHER" id="PTHR13774">
    <property type="entry name" value="PHENAZINE BIOSYNTHESIS PROTEIN"/>
    <property type="match status" value="1"/>
</dbReference>
<dbReference type="Gene3D" id="3.10.310.10">
    <property type="entry name" value="Diaminopimelate Epimerase, Chain A, domain 1"/>
    <property type="match status" value="2"/>
</dbReference>
<keyword evidence="4" id="KW-1185">Reference proteome</keyword>
<dbReference type="SUPFAM" id="SSF54506">
    <property type="entry name" value="Diaminopimelate epimerase-like"/>
    <property type="match status" value="1"/>
</dbReference>
<dbReference type="InterPro" id="IPR003719">
    <property type="entry name" value="Phenazine_PhzF-like"/>
</dbReference>
<organism evidence="3 4">
    <name type="scientific">Pseudomonas benzenivorans</name>
    <dbReference type="NCBI Taxonomy" id="556533"/>
    <lineage>
        <taxon>Bacteria</taxon>
        <taxon>Pseudomonadati</taxon>
        <taxon>Pseudomonadota</taxon>
        <taxon>Gammaproteobacteria</taxon>
        <taxon>Pseudomonadales</taxon>
        <taxon>Pseudomonadaceae</taxon>
        <taxon>Pseudomonas</taxon>
    </lineage>
</organism>
<name>A0ABY5HA06_9PSED</name>
<comment type="similarity">
    <text evidence="1">Belongs to the PhzF family.</text>
</comment>
<evidence type="ECO:0000313" key="3">
    <source>
        <dbReference type="EMBL" id="UTW08224.1"/>
    </source>
</evidence>
<accession>A0ABY5HA06</accession>
<reference evidence="3" key="1">
    <citation type="submission" date="2021-04" db="EMBL/GenBank/DDBJ databases">
        <title>Oceanospirillales bacteria with DddD are important DMSP degraders in coastal seawater.</title>
        <authorList>
            <person name="Liu J."/>
        </authorList>
    </citation>
    <scope>NUCLEOTIDE SEQUENCE</scope>
    <source>
        <strain evidence="3">D13-4</strain>
    </source>
</reference>